<dbReference type="PANTHER" id="PTHR28112:SF1">
    <property type="entry name" value="SRP-INDEPENDENT TARGETING PROTEIN 3"/>
    <property type="match status" value="1"/>
</dbReference>
<keyword evidence="4" id="KW-1185">Reference proteome</keyword>
<dbReference type="InterPro" id="IPR012098">
    <property type="entry name" value="SND3_fun"/>
</dbReference>
<reference evidence="3" key="1">
    <citation type="journal article" date="2020" name="Fungal Divers.">
        <title>Resolving the Mortierellaceae phylogeny through synthesis of multi-gene phylogenetics and phylogenomics.</title>
        <authorList>
            <person name="Vandepol N."/>
            <person name="Liber J."/>
            <person name="Desiro A."/>
            <person name="Na H."/>
            <person name="Kennedy M."/>
            <person name="Barry K."/>
            <person name="Grigoriev I.V."/>
            <person name="Miller A.N."/>
            <person name="O'Donnell K."/>
            <person name="Stajich J.E."/>
            <person name="Bonito G."/>
        </authorList>
    </citation>
    <scope>NUCLEOTIDE SEQUENCE</scope>
    <source>
        <strain evidence="3">MES-2147</strain>
    </source>
</reference>
<evidence type="ECO:0000256" key="2">
    <source>
        <dbReference type="SAM" id="Phobius"/>
    </source>
</evidence>
<dbReference type="GO" id="GO:0045047">
    <property type="term" value="P:protein targeting to ER"/>
    <property type="evidence" value="ECO:0007669"/>
    <property type="project" value="InterPro"/>
</dbReference>
<feature type="non-terminal residue" evidence="3">
    <location>
        <position position="1"/>
    </location>
</feature>
<evidence type="ECO:0000256" key="1">
    <source>
        <dbReference type="SAM" id="MobiDB-lite"/>
    </source>
</evidence>
<dbReference type="GO" id="GO:0005739">
    <property type="term" value="C:mitochondrion"/>
    <property type="evidence" value="ECO:0007669"/>
    <property type="project" value="TreeGrafter"/>
</dbReference>
<dbReference type="PANTHER" id="PTHR28112">
    <property type="entry name" value="SRP-INDEPENDENT TARGETING PROTEIN 3"/>
    <property type="match status" value="1"/>
</dbReference>
<evidence type="ECO:0000313" key="3">
    <source>
        <dbReference type="EMBL" id="KAG0002875.1"/>
    </source>
</evidence>
<keyword evidence="2" id="KW-0472">Membrane</keyword>
<gene>
    <name evidence="3" type="ORF">BGZ65_002246</name>
</gene>
<organism evidence="3 4">
    <name type="scientific">Modicella reniformis</name>
    <dbReference type="NCBI Taxonomy" id="1440133"/>
    <lineage>
        <taxon>Eukaryota</taxon>
        <taxon>Fungi</taxon>
        <taxon>Fungi incertae sedis</taxon>
        <taxon>Mucoromycota</taxon>
        <taxon>Mortierellomycotina</taxon>
        <taxon>Mortierellomycetes</taxon>
        <taxon>Mortierellales</taxon>
        <taxon>Mortierellaceae</taxon>
        <taxon>Modicella</taxon>
    </lineage>
</organism>
<accession>A0A9P6MJ49</accession>
<dbReference type="EMBL" id="JAAAHW010000400">
    <property type="protein sequence ID" value="KAG0002875.1"/>
    <property type="molecule type" value="Genomic_DNA"/>
</dbReference>
<evidence type="ECO:0008006" key="5">
    <source>
        <dbReference type="Google" id="ProtNLM"/>
    </source>
</evidence>
<dbReference type="Pfam" id="PF10032">
    <property type="entry name" value="Pho88"/>
    <property type="match status" value="1"/>
</dbReference>
<name>A0A9P6MJ49_9FUNG</name>
<keyword evidence="2" id="KW-0812">Transmembrane</keyword>
<feature type="transmembrane region" description="Helical" evidence="2">
    <location>
        <begin position="95"/>
        <end position="116"/>
    </location>
</feature>
<sequence>LMNMALVMGSMQITNRLDLEDLKTKQIIIGVYLAAQVIVLGISFIIQYRIRSKKDTTVLKYLDEPKAFSGEQAKVITTTNMDYDLEQNNQARKQVLIGLALMVFLYFKFGVIRPLVVQSILPVKNALQSKWAQVHLFGKPAEGELRRPWKADNPFAALSGAAQEPRSEVAEKAAIKRAEKAEGKASKSDSKKDL</sequence>
<evidence type="ECO:0000313" key="4">
    <source>
        <dbReference type="Proteomes" id="UP000749646"/>
    </source>
</evidence>
<dbReference type="AlphaFoldDB" id="A0A9P6MJ49"/>
<comment type="caution">
    <text evidence="3">The sequence shown here is derived from an EMBL/GenBank/DDBJ whole genome shotgun (WGS) entry which is preliminary data.</text>
</comment>
<dbReference type="GO" id="GO:0005783">
    <property type="term" value="C:endoplasmic reticulum"/>
    <property type="evidence" value="ECO:0007669"/>
    <property type="project" value="InterPro"/>
</dbReference>
<dbReference type="Proteomes" id="UP000749646">
    <property type="component" value="Unassembled WGS sequence"/>
</dbReference>
<keyword evidence="2" id="KW-1133">Transmembrane helix</keyword>
<protein>
    <recommendedName>
        <fullName evidence="5">Inorganic phosphate transporter</fullName>
    </recommendedName>
</protein>
<dbReference type="OrthoDB" id="18139at2759"/>
<feature type="transmembrane region" description="Helical" evidence="2">
    <location>
        <begin position="27"/>
        <end position="46"/>
    </location>
</feature>
<feature type="compositionally biased region" description="Basic and acidic residues" evidence="1">
    <location>
        <begin position="165"/>
        <end position="194"/>
    </location>
</feature>
<feature type="region of interest" description="Disordered" evidence="1">
    <location>
        <begin position="156"/>
        <end position="194"/>
    </location>
</feature>
<proteinExistence type="predicted"/>